<dbReference type="CDD" id="cd03802">
    <property type="entry name" value="GT4_AviGT4-like"/>
    <property type="match status" value="1"/>
</dbReference>
<dbReference type="PANTHER" id="PTHR45947">
    <property type="entry name" value="SULFOQUINOVOSYL TRANSFERASE SQD2"/>
    <property type="match status" value="1"/>
</dbReference>
<keyword evidence="3" id="KW-1185">Reference proteome</keyword>
<dbReference type="InterPro" id="IPR050194">
    <property type="entry name" value="Glycosyltransferase_grp1"/>
</dbReference>
<dbReference type="SUPFAM" id="SSF53756">
    <property type="entry name" value="UDP-Glycosyltransferase/glycogen phosphorylase"/>
    <property type="match status" value="1"/>
</dbReference>
<dbReference type="Pfam" id="PF00534">
    <property type="entry name" value="Glycos_transf_1"/>
    <property type="match status" value="1"/>
</dbReference>
<evidence type="ECO:0000259" key="1">
    <source>
        <dbReference type="Pfam" id="PF00534"/>
    </source>
</evidence>
<name>A0ABX6TK64_9SPHI</name>
<reference evidence="2 3" key="1">
    <citation type="submission" date="2020-09" db="EMBL/GenBank/DDBJ databases">
        <title>Pedobacter sp. SW-16 isolated from soil near Yeocheon.</title>
        <authorList>
            <person name="Im H.S."/>
            <person name="Joung Y."/>
            <person name="Lee S.-S."/>
        </authorList>
    </citation>
    <scope>NUCLEOTIDE SEQUENCE [LARGE SCALE GENOMIC DNA]</scope>
    <source>
        <strain evidence="2 3">SW-16</strain>
    </source>
</reference>
<dbReference type="Gene3D" id="3.40.50.2000">
    <property type="entry name" value="Glycogen Phosphorylase B"/>
    <property type="match status" value="2"/>
</dbReference>
<sequence>MKKKLKIALIADPELPVPPTLYGGIERIIFMLIEGYISLGYEVSLFAHPDSQTDAKLFAYTGKKSTNKVDVLKNLVLINRELFRNRYDVVHSFGRLIYLFPQLPFKLPKIMSYQREPTQSSIKNAMNFAKLNTMFFTGCSEYISRQIMPYAPSLAIFNGVNLSSYHFQEHVSQDAPLVFLGRIEPIKGPHTAIEVAIRTGKKLIIAGNIPDEHQHYFKEIIKPKLNTEIKYIGAVNDVEKNKLLGTALVFLMPIEWDEPFGIVMAEAMACGTPVIGFNRGSVPEIIINGKNGYQCTNCDQMIDYVKKIHEISRMDVRKDAEQRFSSEVIIQQYINLYTDRINQNG</sequence>
<proteinExistence type="predicted"/>
<organism evidence="2 3">
    <name type="scientific">Pedobacter riviphilus</name>
    <dbReference type="NCBI Taxonomy" id="2766984"/>
    <lineage>
        <taxon>Bacteria</taxon>
        <taxon>Pseudomonadati</taxon>
        <taxon>Bacteroidota</taxon>
        <taxon>Sphingobacteriia</taxon>
        <taxon>Sphingobacteriales</taxon>
        <taxon>Sphingobacteriaceae</taxon>
        <taxon>Pedobacter</taxon>
    </lineage>
</organism>
<gene>
    <name evidence="2" type="ORF">H9N25_02085</name>
</gene>
<dbReference type="EMBL" id="CP061171">
    <property type="protein sequence ID" value="QNR85301.1"/>
    <property type="molecule type" value="Genomic_DNA"/>
</dbReference>
<evidence type="ECO:0000313" key="3">
    <source>
        <dbReference type="Proteomes" id="UP000516439"/>
    </source>
</evidence>
<dbReference type="PANTHER" id="PTHR45947:SF3">
    <property type="entry name" value="SULFOQUINOVOSYL TRANSFERASE SQD2"/>
    <property type="match status" value="1"/>
</dbReference>
<protein>
    <submittedName>
        <fullName evidence="2">Glycosyltransferase family 4 protein</fullName>
    </submittedName>
</protein>
<dbReference type="Proteomes" id="UP000516439">
    <property type="component" value="Chromosome"/>
</dbReference>
<evidence type="ECO:0000313" key="2">
    <source>
        <dbReference type="EMBL" id="QNR85301.1"/>
    </source>
</evidence>
<dbReference type="InterPro" id="IPR001296">
    <property type="entry name" value="Glyco_trans_1"/>
</dbReference>
<dbReference type="RefSeq" id="WP_190327788.1">
    <property type="nucleotide sequence ID" value="NZ_CP061171.1"/>
</dbReference>
<feature type="domain" description="Glycosyl transferase family 1" evidence="1">
    <location>
        <begin position="173"/>
        <end position="315"/>
    </location>
</feature>
<accession>A0ABX6TK64</accession>